<dbReference type="Pfam" id="PF13401">
    <property type="entry name" value="AAA_22"/>
    <property type="match status" value="1"/>
</dbReference>
<organism evidence="2 3">
    <name type="scientific">Acidovorax soli</name>
    <dbReference type="NCBI Taxonomy" id="592050"/>
    <lineage>
        <taxon>Bacteria</taxon>
        <taxon>Pseudomonadati</taxon>
        <taxon>Pseudomonadota</taxon>
        <taxon>Betaproteobacteria</taxon>
        <taxon>Burkholderiales</taxon>
        <taxon>Comamonadaceae</taxon>
        <taxon>Acidovorax</taxon>
    </lineage>
</organism>
<evidence type="ECO:0000313" key="2">
    <source>
        <dbReference type="EMBL" id="MBB6559271.1"/>
    </source>
</evidence>
<dbReference type="AlphaFoldDB" id="A0A7X0PCF3"/>
<keyword evidence="3" id="KW-1185">Reference proteome</keyword>
<evidence type="ECO:0000313" key="3">
    <source>
        <dbReference type="Proteomes" id="UP000575083"/>
    </source>
</evidence>
<sequence length="411" mass="46238">MIRELGEIHPRSKIAKLHLELPPLPPSNIATIPRHIRLHMLMALRRFHVPSLEGLRLHESVDLMMRQNYSYIDPSSPNTWSLVSGEPSLLLKRSKSPTFAAAVEGVSGSGKTQAVLRCLETYPQQWIHHSTFVRMTGGHYQMAWLSADVPPSGHSAPLAAALMTNWKRVTGSSRFDKTLEGNWRNGAKMLEEWRQVASAHFLGLLHLDEIQNFFKISTLSRRKRQKSGDAPPELSIVEDQCLKWILDLMNNWQIPLLVSGTPDGIGALTNRLSNTGRFVSSGYHAFKHFTAASDPAFRDIFFAQLIPYQYVANPLPASDGLAQLIIEKTAGVQRLIIALWIAAHRVAFERSKSDELRLDDFLVAADTFLAPVAPAVAALRSNDPNRMRRYEDLTSRDQTFWTQFWGEVASD</sequence>
<comment type="caution">
    <text evidence="2">The sequence shown here is derived from an EMBL/GenBank/DDBJ whole genome shotgun (WGS) entry which is preliminary data.</text>
</comment>
<dbReference type="Proteomes" id="UP000575083">
    <property type="component" value="Unassembled WGS sequence"/>
</dbReference>
<name>A0A7X0PCF3_9BURK</name>
<evidence type="ECO:0000259" key="1">
    <source>
        <dbReference type="Pfam" id="PF13401"/>
    </source>
</evidence>
<dbReference type="RefSeq" id="WP_260420174.1">
    <property type="nucleotide sequence ID" value="NZ_JACHLK010000003.1"/>
</dbReference>
<dbReference type="InterPro" id="IPR027417">
    <property type="entry name" value="P-loop_NTPase"/>
</dbReference>
<dbReference type="EMBL" id="JACHLK010000003">
    <property type="protein sequence ID" value="MBB6559271.1"/>
    <property type="molecule type" value="Genomic_DNA"/>
</dbReference>
<feature type="domain" description="ORC1/DEAH AAA+ ATPase" evidence="1">
    <location>
        <begin position="102"/>
        <end position="263"/>
    </location>
</feature>
<proteinExistence type="predicted"/>
<dbReference type="GO" id="GO:0016887">
    <property type="term" value="F:ATP hydrolysis activity"/>
    <property type="evidence" value="ECO:0007669"/>
    <property type="project" value="InterPro"/>
</dbReference>
<dbReference type="SUPFAM" id="SSF52540">
    <property type="entry name" value="P-loop containing nucleoside triphosphate hydrolases"/>
    <property type="match status" value="1"/>
</dbReference>
<accession>A0A7X0PCF3</accession>
<gene>
    <name evidence="2" type="ORF">HNP48_001938</name>
</gene>
<protein>
    <recommendedName>
        <fullName evidence="1">ORC1/DEAH AAA+ ATPase domain-containing protein</fullName>
    </recommendedName>
</protein>
<reference evidence="2 3" key="1">
    <citation type="submission" date="2020-08" db="EMBL/GenBank/DDBJ databases">
        <title>Functional genomics of gut bacteria from endangered species of beetles.</title>
        <authorList>
            <person name="Carlos-Shanley C."/>
        </authorList>
    </citation>
    <scope>NUCLEOTIDE SEQUENCE [LARGE SCALE GENOMIC DNA]</scope>
    <source>
        <strain evidence="2 3">S00198</strain>
    </source>
</reference>
<dbReference type="InterPro" id="IPR049945">
    <property type="entry name" value="AAA_22"/>
</dbReference>